<feature type="compositionally biased region" description="Low complexity" evidence="1">
    <location>
        <begin position="25"/>
        <end position="34"/>
    </location>
</feature>
<organism evidence="2 3">
    <name type="scientific">Pedobacter vanadiisoli</name>
    <dbReference type="NCBI Taxonomy" id="1761975"/>
    <lineage>
        <taxon>Bacteria</taxon>
        <taxon>Pseudomonadati</taxon>
        <taxon>Bacteroidota</taxon>
        <taxon>Sphingobacteriia</taxon>
        <taxon>Sphingobacteriales</taxon>
        <taxon>Sphingobacteriaceae</taxon>
        <taxon>Pedobacter</taxon>
    </lineage>
</organism>
<protein>
    <submittedName>
        <fullName evidence="2">DUF6496 domain-containing protein</fullName>
    </submittedName>
</protein>
<dbReference type="Pfam" id="PF20106">
    <property type="entry name" value="DUF6496"/>
    <property type="match status" value="1"/>
</dbReference>
<dbReference type="InterPro" id="IPR045468">
    <property type="entry name" value="DUF6496"/>
</dbReference>
<keyword evidence="3" id="KW-1185">Reference proteome</keyword>
<feature type="compositionally biased region" description="Basic and acidic residues" evidence="1">
    <location>
        <begin position="45"/>
        <end position="57"/>
    </location>
</feature>
<comment type="caution">
    <text evidence="2">The sequence shown here is derived from an EMBL/GenBank/DDBJ whole genome shotgun (WGS) entry which is preliminary data.</text>
</comment>
<accession>A0ABW5MFT4</accession>
<evidence type="ECO:0000313" key="2">
    <source>
        <dbReference type="EMBL" id="MFD2582055.1"/>
    </source>
</evidence>
<dbReference type="Proteomes" id="UP001597461">
    <property type="component" value="Unassembled WGS sequence"/>
</dbReference>
<dbReference type="RefSeq" id="WP_379076348.1">
    <property type="nucleotide sequence ID" value="NZ_JBHULL010000007.1"/>
</dbReference>
<gene>
    <name evidence="2" type="ORF">ACFSR6_06120</name>
</gene>
<proteinExistence type="predicted"/>
<name>A0ABW5MFT4_9SPHI</name>
<evidence type="ECO:0000256" key="1">
    <source>
        <dbReference type="SAM" id="MobiDB-lite"/>
    </source>
</evidence>
<dbReference type="EMBL" id="JBHULL010000007">
    <property type="protein sequence ID" value="MFD2582055.1"/>
    <property type="molecule type" value="Genomic_DNA"/>
</dbReference>
<feature type="compositionally biased region" description="Basic and acidic residues" evidence="1">
    <location>
        <begin position="7"/>
        <end position="24"/>
    </location>
</feature>
<reference evidence="3" key="1">
    <citation type="journal article" date="2019" name="Int. J. Syst. Evol. Microbiol.">
        <title>The Global Catalogue of Microorganisms (GCM) 10K type strain sequencing project: providing services to taxonomists for standard genome sequencing and annotation.</title>
        <authorList>
            <consortium name="The Broad Institute Genomics Platform"/>
            <consortium name="The Broad Institute Genome Sequencing Center for Infectious Disease"/>
            <person name="Wu L."/>
            <person name="Ma J."/>
        </authorList>
    </citation>
    <scope>NUCLEOTIDE SEQUENCE [LARGE SCALE GENOMIC DNA]</scope>
    <source>
        <strain evidence="3">KCTC 42866</strain>
    </source>
</reference>
<sequence length="57" mass="6192">MAKYSKKSGEKVEKTMHEMKEGKLKSGSGKKVTSQKQAVAIGLSEARKEGAKVPKKD</sequence>
<feature type="region of interest" description="Disordered" evidence="1">
    <location>
        <begin position="1"/>
        <end position="57"/>
    </location>
</feature>
<evidence type="ECO:0000313" key="3">
    <source>
        <dbReference type="Proteomes" id="UP001597461"/>
    </source>
</evidence>